<dbReference type="Proteomes" id="UP001156706">
    <property type="component" value="Unassembled WGS sequence"/>
</dbReference>
<evidence type="ECO:0000313" key="2">
    <source>
        <dbReference type="Proteomes" id="UP001156706"/>
    </source>
</evidence>
<reference evidence="2" key="1">
    <citation type="journal article" date="2019" name="Int. J. Syst. Evol. Microbiol.">
        <title>The Global Catalogue of Microorganisms (GCM) 10K type strain sequencing project: providing services to taxonomists for standard genome sequencing and annotation.</title>
        <authorList>
            <consortium name="The Broad Institute Genomics Platform"/>
            <consortium name="The Broad Institute Genome Sequencing Center for Infectious Disease"/>
            <person name="Wu L."/>
            <person name="Ma J."/>
        </authorList>
    </citation>
    <scope>NUCLEOTIDE SEQUENCE [LARGE SCALE GENOMIC DNA]</scope>
    <source>
        <strain evidence="2">NBRC 110044</strain>
    </source>
</reference>
<organism evidence="1 2">
    <name type="scientific">Chitinimonas prasina</name>
    <dbReference type="NCBI Taxonomy" id="1434937"/>
    <lineage>
        <taxon>Bacteria</taxon>
        <taxon>Pseudomonadati</taxon>
        <taxon>Pseudomonadota</taxon>
        <taxon>Betaproteobacteria</taxon>
        <taxon>Neisseriales</taxon>
        <taxon>Chitinibacteraceae</taxon>
        <taxon>Chitinimonas</taxon>
    </lineage>
</organism>
<accession>A0ABQ5YHH4</accession>
<dbReference type="RefSeq" id="WP_284197524.1">
    <property type="nucleotide sequence ID" value="NZ_BSOG01000004.1"/>
</dbReference>
<evidence type="ECO:0008006" key="3">
    <source>
        <dbReference type="Google" id="ProtNLM"/>
    </source>
</evidence>
<keyword evidence="2" id="KW-1185">Reference proteome</keyword>
<proteinExistence type="predicted"/>
<protein>
    <recommendedName>
        <fullName evidence="3">PilZ domain-containing protein</fullName>
    </recommendedName>
</protein>
<evidence type="ECO:0000313" key="1">
    <source>
        <dbReference type="EMBL" id="GLR14451.1"/>
    </source>
</evidence>
<name>A0ABQ5YHH4_9NEIS</name>
<comment type="caution">
    <text evidence="1">The sequence shown here is derived from an EMBL/GenBank/DDBJ whole genome shotgun (WGS) entry which is preliminary data.</text>
</comment>
<sequence>MRRLFESLSGMVKRESDPLGDPRTATNWMKDIRQQDIAGQLLAVREMIGRIEGREGISLHTLQSLFVIDEKIQPTFDQVKQQYIQNPRAGKAVEEKLWNEVVGFARAMLAAYHPFVRLEEPSPEEEAGFLQASGLMLARALHYVGIQVKWHYFRFQSPPATLWAAANQLYRLAELSGVDSHSFRLYSEQDSQTTSCTDEFIRIQMLATLNNGNFNLRQYDWADRWLMLWSRQVQVERKYREGVHQFCVNLGEPSGPAKIHEAIEGEMLRFWGVGELLAEMAKVISQLEAGDTPARLGLGDDARMPACLDFLRQLEILWSRERNQQLGRSERTKVSKLVQVTSGLSNIFTAIRFDDERAMLRSSARSAPDNDEVMDMKLYGYVTDRTKQKLAMAQARNHAYVNKAKTIDHDEWIVENQSAGGFGAVLPLEGHDWVRLGVLLALRNHEQDSWMIAVIRRLNRINGEQLYAGVQILSSTPVASSMKSLEPERAVSMSAVEGIDTVGLTLPKSGLYIPYLGEGKRANTLLIHSADYAPGRLYQVTARDKIFVVRIGEILEKGPDWIWAMIELMRRDA</sequence>
<gene>
    <name evidence="1" type="ORF">GCM10007907_32410</name>
</gene>
<dbReference type="EMBL" id="BSOG01000004">
    <property type="protein sequence ID" value="GLR14451.1"/>
    <property type="molecule type" value="Genomic_DNA"/>
</dbReference>